<dbReference type="EMBL" id="CP070969">
    <property type="protein sequence ID" value="QSF43492.1"/>
    <property type="molecule type" value="Genomic_DNA"/>
</dbReference>
<protein>
    <submittedName>
        <fullName evidence="2">DUF262 domain-containing protein</fullName>
    </submittedName>
</protein>
<proteinExistence type="predicted"/>
<dbReference type="PANTHER" id="PTHR39639">
    <property type="entry name" value="CHROMOSOME 16, WHOLE GENOME SHOTGUN SEQUENCE"/>
    <property type="match status" value="1"/>
</dbReference>
<name>A0ABX7L6D8_9BACL</name>
<dbReference type="PANTHER" id="PTHR39639:SF1">
    <property type="entry name" value="DUF262 DOMAIN-CONTAINING PROTEIN"/>
    <property type="match status" value="1"/>
</dbReference>
<keyword evidence="3" id="KW-1185">Reference proteome</keyword>
<gene>
    <name evidence="2" type="ORF">JRJ22_19710</name>
</gene>
<feature type="domain" description="GmrSD restriction endonucleases N-terminal" evidence="1">
    <location>
        <begin position="12"/>
        <end position="165"/>
    </location>
</feature>
<dbReference type="RefSeq" id="WP_206101125.1">
    <property type="nucleotide sequence ID" value="NZ_CP070969.1"/>
</dbReference>
<evidence type="ECO:0000313" key="3">
    <source>
        <dbReference type="Proteomes" id="UP000663452"/>
    </source>
</evidence>
<accession>A0ABX7L6D8</accession>
<reference evidence="2 3" key="1">
    <citation type="submission" date="2021-02" db="EMBL/GenBank/DDBJ databases">
        <title>Paenibacillus tianjinensis sp. nov.</title>
        <authorList>
            <person name="Liu H."/>
        </authorList>
    </citation>
    <scope>NUCLEOTIDE SEQUENCE [LARGE SCALE GENOMIC DNA]</scope>
    <source>
        <strain evidence="2 3">TB2019</strain>
    </source>
</reference>
<dbReference type="Pfam" id="PF03235">
    <property type="entry name" value="GmrSD_N"/>
    <property type="match status" value="1"/>
</dbReference>
<organism evidence="2 3">
    <name type="scientific">Paenibacillus tianjinensis</name>
    <dbReference type="NCBI Taxonomy" id="2810347"/>
    <lineage>
        <taxon>Bacteria</taxon>
        <taxon>Bacillati</taxon>
        <taxon>Bacillota</taxon>
        <taxon>Bacilli</taxon>
        <taxon>Bacillales</taxon>
        <taxon>Paenibacillaceae</taxon>
        <taxon>Paenibacillus</taxon>
    </lineage>
</organism>
<evidence type="ECO:0000313" key="2">
    <source>
        <dbReference type="EMBL" id="QSF43492.1"/>
    </source>
</evidence>
<dbReference type="InterPro" id="IPR004919">
    <property type="entry name" value="GmrSD_N"/>
</dbReference>
<evidence type="ECO:0000259" key="1">
    <source>
        <dbReference type="Pfam" id="PF03235"/>
    </source>
</evidence>
<sequence length="336" mass="38052">MKRVSPFNTNINQMVSMIDKGTIVFDNPYQRPSGQWKNVDESLLIHSVFAFFIPGATAIKEKRIINEKEVNVYSIADGKQRMTTLYKFKKDQLKLANIPPFVSDIDGEEYDISGMKYSELPEAAKNEFDSYVLNIYPVELEEGDDKDEISRELILRLNNGVKMSASHLALVAAKPETNAFVKDKIDNHKLFTTTAHFAEGSTIKSEPQMSVLQSLALVGNYECSSFGTADIKTLFINQTVSDKVFAEAIRAFDMISEALPEYTKFVTKVFIPVAVKLIVNNDFNDNLSDFLKYYVVNNSKNDQYRKHGTGGTTKKDSVMGRVNGLQKIYEEWLQKQ</sequence>
<dbReference type="Proteomes" id="UP000663452">
    <property type="component" value="Chromosome"/>
</dbReference>